<reference evidence="1" key="1">
    <citation type="submission" date="2023-12" db="EMBL/GenBank/DDBJ databases">
        <title>Genome sequence of Bacillus thuringiensis strain SS10.</title>
        <authorList>
            <person name="Rouis S."/>
        </authorList>
    </citation>
    <scope>NUCLEOTIDE SEQUENCE</scope>
    <source>
        <strain evidence="1">SS10</strain>
    </source>
</reference>
<name>A0AAW9JHV0_BACTU</name>
<dbReference type="RefSeq" id="WP_153598998.1">
    <property type="nucleotide sequence ID" value="NZ_JAXOTW010000011.1"/>
</dbReference>
<protein>
    <submittedName>
        <fullName evidence="1">Uncharacterized protein</fullName>
    </submittedName>
</protein>
<evidence type="ECO:0000313" key="2">
    <source>
        <dbReference type="Proteomes" id="UP001292252"/>
    </source>
</evidence>
<sequence length="58" mass="6903">MLMIWIDFLLIGFLFGTSFGLVLSVIIDRFLDKQFDNERKQMGFKIDKITWISNDDKE</sequence>
<evidence type="ECO:0000313" key="1">
    <source>
        <dbReference type="EMBL" id="MDZ5478229.1"/>
    </source>
</evidence>
<proteinExistence type="predicted"/>
<dbReference type="EMBL" id="JAXOTW010000011">
    <property type="protein sequence ID" value="MDZ5478229.1"/>
    <property type="molecule type" value="Genomic_DNA"/>
</dbReference>
<organism evidence="1 2">
    <name type="scientific">Bacillus thuringiensis</name>
    <dbReference type="NCBI Taxonomy" id="1428"/>
    <lineage>
        <taxon>Bacteria</taxon>
        <taxon>Bacillati</taxon>
        <taxon>Bacillota</taxon>
        <taxon>Bacilli</taxon>
        <taxon>Bacillales</taxon>
        <taxon>Bacillaceae</taxon>
        <taxon>Bacillus</taxon>
        <taxon>Bacillus cereus group</taxon>
    </lineage>
</organism>
<dbReference type="Proteomes" id="UP001292252">
    <property type="component" value="Unassembled WGS sequence"/>
</dbReference>
<dbReference type="AlphaFoldDB" id="A0AAW9JHV0"/>
<accession>A0AAW9JHV0</accession>
<comment type="caution">
    <text evidence="1">The sequence shown here is derived from an EMBL/GenBank/DDBJ whole genome shotgun (WGS) entry which is preliminary data.</text>
</comment>
<gene>
    <name evidence="1" type="ORF">U2F49_18450</name>
</gene>